<dbReference type="PROSITE" id="PS50901">
    <property type="entry name" value="FTSK"/>
    <property type="match status" value="1"/>
</dbReference>
<sequence>MSQEIERAEPVYEAELVDDAAPRLRRWDWREVAGWLVRSPFRFAGAVGRGLVVMTRVWRRWVQVHDYREAAVQSEKLADKFVEIRALTLFRWKVTAAVTGAVSVVVLVADLVWGAVVLWAAGLLAAVALAIAGRRRDGSPGRKAVLAGPRALAWTMDVQLLVDAFRDAKLLGKDESLRLVERATRTGAGWAITVDLPATRKAADVIKHRDALASALAVDEVQLVVERVRGVGGHAGRVFLWVADEDPYGGSPQRTPLLDVERWDAWRPVPFGRDARQRRVELPLVWTSLLVGAIPRQGKTMAARLAAAGLILDPYTRLYIFDGKGGKDWKAAEGVAHRFVCGDGLAEVEAVRDHLVELVAEVQDRYARMSALDDEVCPESKITPGISRDRSLNMPITAVVIDEVQVFLEHPAKVLVGGKKTTLGEYIVDLLAYLARKGPAAGIVVILATQRPDSQTIPSRLRSVLGSRFALRVMDWRDSNIVLGEQMNTRGYDASTLLPTHKGVGILRPDGETGADALALVVRTYYMANPEWQEICARGRVLREQVGTLSGHAAGDDSSPGVDAVSVFGVLGAGSVPDVELPEPLASVLHYLGGELDEREFVPTAELVEALDVEPTTFGRQMGELGCRPVRQYVPGDDGEVRRVRGYLTADLRTAVAEINSER</sequence>
<reference evidence="7" key="1">
    <citation type="journal article" date="2019" name="Int. J. Syst. Evol. Microbiol.">
        <title>The Global Catalogue of Microorganisms (GCM) 10K type strain sequencing project: providing services to taxonomists for standard genome sequencing and annotation.</title>
        <authorList>
            <consortium name="The Broad Institute Genomics Platform"/>
            <consortium name="The Broad Institute Genome Sequencing Center for Infectious Disease"/>
            <person name="Wu L."/>
            <person name="Ma J."/>
        </authorList>
    </citation>
    <scope>NUCLEOTIDE SEQUENCE [LARGE SCALE GENOMIC DNA]</scope>
    <source>
        <strain evidence="7">JCM 18054</strain>
    </source>
</reference>
<dbReference type="InterPro" id="IPR027417">
    <property type="entry name" value="P-loop_NTPase"/>
</dbReference>
<evidence type="ECO:0000256" key="1">
    <source>
        <dbReference type="ARBA" id="ARBA00022741"/>
    </source>
</evidence>
<keyword evidence="1 3" id="KW-0547">Nucleotide-binding</keyword>
<feature type="binding site" evidence="3">
    <location>
        <begin position="293"/>
        <end position="300"/>
    </location>
    <ligand>
        <name>ATP</name>
        <dbReference type="ChEBI" id="CHEBI:30616"/>
    </ligand>
</feature>
<feature type="domain" description="FtsK" evidence="5">
    <location>
        <begin position="266"/>
        <end position="480"/>
    </location>
</feature>
<evidence type="ECO:0000313" key="6">
    <source>
        <dbReference type="EMBL" id="GAA4659671.1"/>
    </source>
</evidence>
<accession>A0ABP8VFU2</accession>
<dbReference type="SUPFAM" id="SSF52540">
    <property type="entry name" value="P-loop containing nucleoside triphosphate hydrolases"/>
    <property type="match status" value="1"/>
</dbReference>
<feature type="transmembrane region" description="Helical" evidence="4">
    <location>
        <begin position="115"/>
        <end position="133"/>
    </location>
</feature>
<dbReference type="EMBL" id="BAABIB010000116">
    <property type="protein sequence ID" value="GAA4659671.1"/>
    <property type="molecule type" value="Genomic_DNA"/>
</dbReference>
<dbReference type="Gene3D" id="3.40.50.300">
    <property type="entry name" value="P-loop containing nucleotide triphosphate hydrolases"/>
    <property type="match status" value="1"/>
</dbReference>
<evidence type="ECO:0000256" key="2">
    <source>
        <dbReference type="ARBA" id="ARBA00022840"/>
    </source>
</evidence>
<protein>
    <submittedName>
        <fullName evidence="6">FtsK/SpoIIIE domain-containing protein</fullName>
    </submittedName>
</protein>
<evidence type="ECO:0000256" key="3">
    <source>
        <dbReference type="PROSITE-ProRule" id="PRU00289"/>
    </source>
</evidence>
<dbReference type="InterPro" id="IPR050206">
    <property type="entry name" value="FtsK/SpoIIIE/SftA"/>
</dbReference>
<name>A0ABP8VFU2_9PSEU</name>
<keyword evidence="7" id="KW-1185">Reference proteome</keyword>
<evidence type="ECO:0000313" key="7">
    <source>
        <dbReference type="Proteomes" id="UP001500192"/>
    </source>
</evidence>
<evidence type="ECO:0000259" key="5">
    <source>
        <dbReference type="PROSITE" id="PS50901"/>
    </source>
</evidence>
<dbReference type="InterPro" id="IPR002543">
    <property type="entry name" value="FtsK_dom"/>
</dbReference>
<organism evidence="6 7">
    <name type="scientific">Amycolatopsis dongchuanensis</name>
    <dbReference type="NCBI Taxonomy" id="1070866"/>
    <lineage>
        <taxon>Bacteria</taxon>
        <taxon>Bacillati</taxon>
        <taxon>Actinomycetota</taxon>
        <taxon>Actinomycetes</taxon>
        <taxon>Pseudonocardiales</taxon>
        <taxon>Pseudonocardiaceae</taxon>
        <taxon>Amycolatopsis</taxon>
    </lineage>
</organism>
<dbReference type="Pfam" id="PF01580">
    <property type="entry name" value="FtsK_SpoIIIE"/>
    <property type="match status" value="1"/>
</dbReference>
<feature type="transmembrane region" description="Helical" evidence="4">
    <location>
        <begin position="90"/>
        <end position="109"/>
    </location>
</feature>
<dbReference type="PANTHER" id="PTHR22683">
    <property type="entry name" value="SPORULATION PROTEIN RELATED"/>
    <property type="match status" value="1"/>
</dbReference>
<dbReference type="PANTHER" id="PTHR22683:SF41">
    <property type="entry name" value="DNA TRANSLOCASE FTSK"/>
    <property type="match status" value="1"/>
</dbReference>
<keyword evidence="4" id="KW-0812">Transmembrane</keyword>
<comment type="caution">
    <text evidence="6">The sequence shown here is derived from an EMBL/GenBank/DDBJ whole genome shotgun (WGS) entry which is preliminary data.</text>
</comment>
<dbReference type="RefSeq" id="WP_346055614.1">
    <property type="nucleotide sequence ID" value="NZ_BAABIB010000116.1"/>
</dbReference>
<dbReference type="Proteomes" id="UP001500192">
    <property type="component" value="Unassembled WGS sequence"/>
</dbReference>
<keyword evidence="4" id="KW-0472">Membrane</keyword>
<proteinExistence type="predicted"/>
<evidence type="ECO:0000256" key="4">
    <source>
        <dbReference type="SAM" id="Phobius"/>
    </source>
</evidence>
<gene>
    <name evidence="6" type="ORF">GCM10023214_59240</name>
</gene>
<keyword evidence="2 3" id="KW-0067">ATP-binding</keyword>
<keyword evidence="4" id="KW-1133">Transmembrane helix</keyword>